<evidence type="ECO:0000256" key="2">
    <source>
        <dbReference type="SAM" id="Phobius"/>
    </source>
</evidence>
<sequence>MTPLHPTQTGRLTVLALIALLTGILGLVILGNLDRDGAYLAPTLNWLVIISFALFVVMCAAGAFGWILREHEVWRHAGGPAEGAARARERAQADSASQVRPQYRDVDAFRYTDTPKPDTDEKREG</sequence>
<accession>A0ABW2H3H4</accession>
<evidence type="ECO:0000256" key="1">
    <source>
        <dbReference type="SAM" id="MobiDB-lite"/>
    </source>
</evidence>
<feature type="transmembrane region" description="Helical" evidence="2">
    <location>
        <begin position="45"/>
        <end position="68"/>
    </location>
</feature>
<organism evidence="3 4">
    <name type="scientific">Catellatospora aurea</name>
    <dbReference type="NCBI Taxonomy" id="1337874"/>
    <lineage>
        <taxon>Bacteria</taxon>
        <taxon>Bacillati</taxon>
        <taxon>Actinomycetota</taxon>
        <taxon>Actinomycetes</taxon>
        <taxon>Micromonosporales</taxon>
        <taxon>Micromonosporaceae</taxon>
        <taxon>Catellatospora</taxon>
    </lineage>
</organism>
<keyword evidence="2" id="KW-0812">Transmembrane</keyword>
<reference evidence="4" key="1">
    <citation type="journal article" date="2019" name="Int. J. Syst. Evol. Microbiol.">
        <title>The Global Catalogue of Microorganisms (GCM) 10K type strain sequencing project: providing services to taxonomists for standard genome sequencing and annotation.</title>
        <authorList>
            <consortium name="The Broad Institute Genomics Platform"/>
            <consortium name="The Broad Institute Genome Sequencing Center for Infectious Disease"/>
            <person name="Wu L."/>
            <person name="Ma J."/>
        </authorList>
    </citation>
    <scope>NUCLEOTIDE SEQUENCE [LARGE SCALE GENOMIC DNA]</scope>
    <source>
        <strain evidence="4">CGMCC 1.9106</strain>
    </source>
</reference>
<proteinExistence type="predicted"/>
<dbReference type="RefSeq" id="WP_376808132.1">
    <property type="nucleotide sequence ID" value="NZ_JBHTAC010000023.1"/>
</dbReference>
<feature type="compositionally biased region" description="Basic and acidic residues" evidence="1">
    <location>
        <begin position="102"/>
        <end position="125"/>
    </location>
</feature>
<keyword evidence="2" id="KW-1133">Transmembrane helix</keyword>
<dbReference type="EMBL" id="JBHTAC010000023">
    <property type="protein sequence ID" value="MFC7245181.1"/>
    <property type="molecule type" value="Genomic_DNA"/>
</dbReference>
<comment type="caution">
    <text evidence="3">The sequence shown here is derived from an EMBL/GenBank/DDBJ whole genome shotgun (WGS) entry which is preliminary data.</text>
</comment>
<evidence type="ECO:0008006" key="5">
    <source>
        <dbReference type="Google" id="ProtNLM"/>
    </source>
</evidence>
<evidence type="ECO:0000313" key="4">
    <source>
        <dbReference type="Proteomes" id="UP001596392"/>
    </source>
</evidence>
<gene>
    <name evidence="3" type="ORF">ACFQO7_22120</name>
</gene>
<dbReference type="Proteomes" id="UP001596392">
    <property type="component" value="Unassembled WGS sequence"/>
</dbReference>
<feature type="transmembrane region" description="Helical" evidence="2">
    <location>
        <begin position="12"/>
        <end position="33"/>
    </location>
</feature>
<evidence type="ECO:0000313" key="3">
    <source>
        <dbReference type="EMBL" id="MFC7245181.1"/>
    </source>
</evidence>
<keyword evidence="2" id="KW-0472">Membrane</keyword>
<feature type="region of interest" description="Disordered" evidence="1">
    <location>
        <begin position="84"/>
        <end position="125"/>
    </location>
</feature>
<keyword evidence="4" id="KW-1185">Reference proteome</keyword>
<protein>
    <recommendedName>
        <fullName evidence="5">LapA family protein</fullName>
    </recommendedName>
</protein>
<name>A0ABW2H3H4_9ACTN</name>